<dbReference type="Pfam" id="PF12172">
    <property type="entry name" value="zf-ChsH2"/>
    <property type="match status" value="1"/>
</dbReference>
<dbReference type="PANTHER" id="PTHR34075:SF5">
    <property type="entry name" value="BLR3430 PROTEIN"/>
    <property type="match status" value="1"/>
</dbReference>
<comment type="caution">
    <text evidence="3">The sequence shown here is derived from an EMBL/GenBank/DDBJ whole genome shotgun (WGS) entry which is preliminary data.</text>
</comment>
<sequence>MSNLMQTNLAGGHLLRVGAQGPSLLGSRCRQCGECYFPIADNCTRCSGSDLESCEIGREGRLWSWTIQGFLPKAPYNSGESEVDFQPYGVGYVEMPCGVKVESRLTVADPQQLRIGMPMQLTLVRYGRNAAGEPLHTFAFAPPAAEGDQ</sequence>
<dbReference type="PANTHER" id="PTHR34075">
    <property type="entry name" value="BLR3430 PROTEIN"/>
    <property type="match status" value="1"/>
</dbReference>
<keyword evidence="4" id="KW-1185">Reference proteome</keyword>
<feature type="domain" description="ChsH2 rubredoxin-like zinc ribbon" evidence="2">
    <location>
        <begin position="22"/>
        <end position="52"/>
    </location>
</feature>
<dbReference type="InterPro" id="IPR052513">
    <property type="entry name" value="Thioester_dehydratase-like"/>
</dbReference>
<reference evidence="3 4" key="1">
    <citation type="submission" date="2021-06" db="EMBL/GenBank/DDBJ databases">
        <title>Differences between aerobic and microaerobic xylene degrading microbial communities.</title>
        <authorList>
            <person name="Banerjee S."/>
            <person name="Tancsics A."/>
        </authorList>
    </citation>
    <scope>NUCLEOTIDE SEQUENCE [LARGE SCALE GENOMIC DNA]</scope>
    <source>
        <strain evidence="3 4">MAP12</strain>
    </source>
</reference>
<protein>
    <submittedName>
        <fullName evidence="3">OB-fold domain-containing protein</fullName>
    </submittedName>
</protein>
<name>A0ABS6MUN5_9GAMM</name>
<evidence type="ECO:0000259" key="1">
    <source>
        <dbReference type="Pfam" id="PF01796"/>
    </source>
</evidence>
<organism evidence="3 4">
    <name type="scientific">Geopseudomonas aromaticivorans</name>
    <dbReference type="NCBI Taxonomy" id="2849492"/>
    <lineage>
        <taxon>Bacteria</taxon>
        <taxon>Pseudomonadati</taxon>
        <taxon>Pseudomonadota</taxon>
        <taxon>Gammaproteobacteria</taxon>
        <taxon>Pseudomonadales</taxon>
        <taxon>Pseudomonadaceae</taxon>
        <taxon>Geopseudomonas</taxon>
    </lineage>
</organism>
<dbReference type="EMBL" id="JAHRGL010000016">
    <property type="protein sequence ID" value="MBV2132517.1"/>
    <property type="molecule type" value="Genomic_DNA"/>
</dbReference>
<feature type="domain" description="ChsH2 C-terminal OB-fold" evidence="1">
    <location>
        <begin position="55"/>
        <end position="122"/>
    </location>
</feature>
<evidence type="ECO:0000313" key="3">
    <source>
        <dbReference type="EMBL" id="MBV2132517.1"/>
    </source>
</evidence>
<dbReference type="InterPro" id="IPR002878">
    <property type="entry name" value="ChsH2_C"/>
</dbReference>
<dbReference type="Proteomes" id="UP000813068">
    <property type="component" value="Unassembled WGS sequence"/>
</dbReference>
<evidence type="ECO:0000313" key="4">
    <source>
        <dbReference type="Proteomes" id="UP000813068"/>
    </source>
</evidence>
<accession>A0ABS6MUN5</accession>
<gene>
    <name evidence="3" type="ORF">KRX52_06825</name>
</gene>
<evidence type="ECO:0000259" key="2">
    <source>
        <dbReference type="Pfam" id="PF12172"/>
    </source>
</evidence>
<dbReference type="Pfam" id="PF01796">
    <property type="entry name" value="OB_ChsH2_C"/>
    <property type="match status" value="1"/>
</dbReference>
<dbReference type="InterPro" id="IPR022002">
    <property type="entry name" value="ChsH2_Znr"/>
</dbReference>
<proteinExistence type="predicted"/>
<dbReference type="RefSeq" id="WP_217680881.1">
    <property type="nucleotide sequence ID" value="NZ_JAHRGL010000016.1"/>
</dbReference>